<sequence length="431" mass="48267">MMRLAELLSHADFQVTFVNTDSNHDRIVGNADITSFCNRFPKFHFSSIPDAIPCDPLTSGLTAKDNFRSIKAECKPGFRRLLTSLSEETGQSRRPTCIITDGIMSFATVDIAEELGIPVIAFRTYSASCTWTYFHLSKLIKEGEVPFPDNDMDKPITSVPGFENVRPKDLPGICRVDATDEYVLQFFLGETSTMTRASALILNTCYEIEAPVISRLSSLYTKIYTIGPLDALLKSRIKDPSPSVSSNGILRKEDKSYLTWLDAQPPRWDLYVSFGSLVESGYTESIPTELDQESKERGLIVTWAPQEEVLAHPATGGFLTHSGWNSTLESMVAGVPMICWAQIADEQVNSRCVSEVWKNGFDMKDTCDRSTVEKSVRHLMDNKREEIRESTDAIAKIARDSIKQGGSSYRNLEQLIDDIRSIALMTWVKKP</sequence>
<accession>A0ACC1X2W8</accession>
<gene>
    <name evidence="1" type="ORF">OWV82_021443</name>
</gene>
<evidence type="ECO:0000313" key="2">
    <source>
        <dbReference type="Proteomes" id="UP001164539"/>
    </source>
</evidence>
<name>A0ACC1X2W8_MELAZ</name>
<evidence type="ECO:0000313" key="1">
    <source>
        <dbReference type="EMBL" id="KAJ4704550.1"/>
    </source>
</evidence>
<keyword evidence="2" id="KW-1185">Reference proteome</keyword>
<protein>
    <submittedName>
        <fullName evidence="1">Glycosyltransferase</fullName>
    </submittedName>
</protein>
<dbReference type="Proteomes" id="UP001164539">
    <property type="component" value="Chromosome 12"/>
</dbReference>
<organism evidence="1 2">
    <name type="scientific">Melia azedarach</name>
    <name type="common">Chinaberry tree</name>
    <dbReference type="NCBI Taxonomy" id="155640"/>
    <lineage>
        <taxon>Eukaryota</taxon>
        <taxon>Viridiplantae</taxon>
        <taxon>Streptophyta</taxon>
        <taxon>Embryophyta</taxon>
        <taxon>Tracheophyta</taxon>
        <taxon>Spermatophyta</taxon>
        <taxon>Magnoliopsida</taxon>
        <taxon>eudicotyledons</taxon>
        <taxon>Gunneridae</taxon>
        <taxon>Pentapetalae</taxon>
        <taxon>rosids</taxon>
        <taxon>malvids</taxon>
        <taxon>Sapindales</taxon>
        <taxon>Meliaceae</taxon>
        <taxon>Melia</taxon>
    </lineage>
</organism>
<reference evidence="1 2" key="1">
    <citation type="journal article" date="2023" name="Science">
        <title>Complex scaffold remodeling in plant triterpene biosynthesis.</title>
        <authorList>
            <person name="De La Pena R."/>
            <person name="Hodgson H."/>
            <person name="Liu J.C."/>
            <person name="Stephenson M.J."/>
            <person name="Martin A.C."/>
            <person name="Owen C."/>
            <person name="Harkess A."/>
            <person name="Leebens-Mack J."/>
            <person name="Jimenez L.E."/>
            <person name="Osbourn A."/>
            <person name="Sattely E.S."/>
        </authorList>
    </citation>
    <scope>NUCLEOTIDE SEQUENCE [LARGE SCALE GENOMIC DNA]</scope>
    <source>
        <strain evidence="2">cv. JPN11</strain>
        <tissue evidence="1">Leaf</tissue>
    </source>
</reference>
<dbReference type="EMBL" id="CM051405">
    <property type="protein sequence ID" value="KAJ4704550.1"/>
    <property type="molecule type" value="Genomic_DNA"/>
</dbReference>
<comment type="caution">
    <text evidence="1">The sequence shown here is derived from an EMBL/GenBank/DDBJ whole genome shotgun (WGS) entry which is preliminary data.</text>
</comment>
<proteinExistence type="predicted"/>